<evidence type="ECO:0000256" key="1">
    <source>
        <dbReference type="ARBA" id="ARBA00022801"/>
    </source>
</evidence>
<dbReference type="Pfam" id="PF03959">
    <property type="entry name" value="FSH1"/>
    <property type="match status" value="1"/>
</dbReference>
<dbReference type="InterPro" id="IPR029058">
    <property type="entry name" value="AB_hydrolase_fold"/>
</dbReference>
<dbReference type="SUPFAM" id="SSF53474">
    <property type="entry name" value="alpha/beta-Hydrolases"/>
    <property type="match status" value="1"/>
</dbReference>
<dbReference type="GO" id="GO:0016787">
    <property type="term" value="F:hydrolase activity"/>
    <property type="evidence" value="ECO:0007669"/>
    <property type="project" value="UniProtKB-KW"/>
</dbReference>
<keyword evidence="1" id="KW-0378">Hydrolase</keyword>
<dbReference type="VEuPathDB" id="FungiDB:ASPNIDRAFT2_1174468"/>
<dbReference type="PANTHER" id="PTHR48070:SF6">
    <property type="entry name" value="ESTERASE OVCA2"/>
    <property type="match status" value="1"/>
</dbReference>
<gene>
    <name evidence="3" type="ORF">ABL_01123</name>
</gene>
<evidence type="ECO:0000313" key="4">
    <source>
        <dbReference type="Proteomes" id="UP000068243"/>
    </source>
</evidence>
<accession>A0A100I5V5</accession>
<dbReference type="OrthoDB" id="414698at2759"/>
<dbReference type="Proteomes" id="UP000068243">
    <property type="component" value="Unassembled WGS sequence"/>
</dbReference>
<feature type="domain" description="Serine hydrolase" evidence="2">
    <location>
        <begin position="57"/>
        <end position="229"/>
    </location>
</feature>
<comment type="caution">
    <text evidence="3">The sequence shown here is derived from an EMBL/GenBank/DDBJ whole genome shotgun (WGS) entry which is preliminary data.</text>
</comment>
<sequence>MPLGIKKFAVASQSCKILSFFKNFLSSIRAADRYQPPGTIIEGSSENLLTTCGYKAALRYELGERHTFDFVEGTVPWEASAESIVETGEATYAYCDPHQPQSCLQAVQDLERYLRGKGPYDGVMAFSLGTSIALTILIDHARKRGMQEPPFKVGVLFSNPGKPYDMEFLRLGRIEPCDPQPIISIPTAHVWGSADPLNEKASLAPGYCKENKSVFVHKGGHQIPTAAGEVVVMANVIHRAMGQA</sequence>
<proteinExistence type="predicted"/>
<dbReference type="PANTHER" id="PTHR48070">
    <property type="entry name" value="ESTERASE OVCA2"/>
    <property type="match status" value="1"/>
</dbReference>
<name>A0A100I5V5_ASPNG</name>
<evidence type="ECO:0000313" key="3">
    <source>
        <dbReference type="EMBL" id="GAQ35252.1"/>
    </source>
</evidence>
<dbReference type="VEuPathDB" id="FungiDB:ATCC64974_59370"/>
<organism evidence="3 4">
    <name type="scientific">Aspergillus niger</name>
    <dbReference type="NCBI Taxonomy" id="5061"/>
    <lineage>
        <taxon>Eukaryota</taxon>
        <taxon>Fungi</taxon>
        <taxon>Dikarya</taxon>
        <taxon>Ascomycota</taxon>
        <taxon>Pezizomycotina</taxon>
        <taxon>Eurotiomycetes</taxon>
        <taxon>Eurotiomycetidae</taxon>
        <taxon>Eurotiales</taxon>
        <taxon>Aspergillaceae</taxon>
        <taxon>Aspergillus</taxon>
        <taxon>Aspergillus subgen. Circumdati</taxon>
    </lineage>
</organism>
<dbReference type="Gene3D" id="3.40.50.1820">
    <property type="entry name" value="alpha/beta hydrolase"/>
    <property type="match status" value="1"/>
</dbReference>
<dbReference type="GO" id="GO:0019748">
    <property type="term" value="P:secondary metabolic process"/>
    <property type="evidence" value="ECO:0007669"/>
    <property type="project" value="TreeGrafter"/>
</dbReference>
<dbReference type="GO" id="GO:0005634">
    <property type="term" value="C:nucleus"/>
    <property type="evidence" value="ECO:0007669"/>
    <property type="project" value="TreeGrafter"/>
</dbReference>
<evidence type="ECO:0000259" key="2">
    <source>
        <dbReference type="Pfam" id="PF03959"/>
    </source>
</evidence>
<dbReference type="AlphaFoldDB" id="A0A100I5V5"/>
<dbReference type="VEuPathDB" id="FungiDB:M747DRAFT_336800"/>
<protein>
    <recommendedName>
        <fullName evidence="2">Serine hydrolase domain-containing protein</fullName>
    </recommendedName>
</protein>
<dbReference type="EMBL" id="BCMY01000001">
    <property type="protein sequence ID" value="GAQ35252.1"/>
    <property type="molecule type" value="Genomic_DNA"/>
</dbReference>
<dbReference type="InterPro" id="IPR005645">
    <property type="entry name" value="FSH-like_dom"/>
</dbReference>
<dbReference type="InterPro" id="IPR050593">
    <property type="entry name" value="LovG"/>
</dbReference>
<dbReference type="VEuPathDB" id="FungiDB:An02g00440"/>
<dbReference type="OMA" id="SWLVNWY"/>
<reference evidence="4" key="1">
    <citation type="journal article" date="2016" name="Genome Announc.">
        <title>Draft genome sequence of Aspergillus niger strain An76.</title>
        <authorList>
            <person name="Gong W."/>
            <person name="Cheng Z."/>
            <person name="Zhang H."/>
            <person name="Liu L."/>
            <person name="Gao P."/>
            <person name="Wang L."/>
        </authorList>
    </citation>
    <scope>NUCLEOTIDE SEQUENCE [LARGE SCALE GENOMIC DNA]</scope>
    <source>
        <strain evidence="4">An76</strain>
    </source>
</reference>
<dbReference type="GO" id="GO:0005737">
    <property type="term" value="C:cytoplasm"/>
    <property type="evidence" value="ECO:0007669"/>
    <property type="project" value="TreeGrafter"/>
</dbReference>